<comment type="pathway">
    <text evidence="5">Protein modification; protein ubiquitination.</text>
</comment>
<evidence type="ECO:0000259" key="6">
    <source>
        <dbReference type="PROSITE" id="PS51157"/>
    </source>
</evidence>
<evidence type="ECO:0000256" key="2">
    <source>
        <dbReference type="ARBA" id="ARBA00022771"/>
    </source>
</evidence>
<dbReference type="GO" id="GO:0071596">
    <property type="term" value="P:ubiquitin-dependent protein catabolic process via the N-end rule pathway"/>
    <property type="evidence" value="ECO:0007669"/>
    <property type="project" value="UniProtKB-UniRule"/>
</dbReference>
<dbReference type="AlphaFoldDB" id="A0A815WDB0"/>
<accession>A0A815WDB0</accession>
<dbReference type="PROSITE" id="PS51157">
    <property type="entry name" value="ZF_UBR"/>
    <property type="match status" value="1"/>
</dbReference>
<reference evidence="7" key="1">
    <citation type="submission" date="2021-02" db="EMBL/GenBank/DDBJ databases">
        <authorList>
            <person name="Nowell W R."/>
        </authorList>
    </citation>
    <scope>NUCLEOTIDE SEQUENCE</scope>
</reference>
<comment type="catalytic activity">
    <reaction evidence="5">
        <text>S-ubiquitinyl-[E2 ubiquitin-conjugating enzyme]-L-cysteine + [acceptor protein]-L-lysine = [E2 ubiquitin-conjugating enzyme]-L-cysteine + N(6)-ubiquitinyl-[acceptor protein]-L-lysine.</text>
        <dbReference type="EC" id="2.3.2.27"/>
    </reaction>
</comment>
<dbReference type="GO" id="GO:0000151">
    <property type="term" value="C:ubiquitin ligase complex"/>
    <property type="evidence" value="ECO:0007669"/>
    <property type="project" value="TreeGrafter"/>
</dbReference>
<dbReference type="EMBL" id="CAJNOJ010001121">
    <property type="protein sequence ID" value="CAF1543366.1"/>
    <property type="molecule type" value="Genomic_DNA"/>
</dbReference>
<evidence type="ECO:0000256" key="3">
    <source>
        <dbReference type="ARBA" id="ARBA00022833"/>
    </source>
</evidence>
<dbReference type="UniPathway" id="UPA00143"/>
<evidence type="ECO:0000256" key="1">
    <source>
        <dbReference type="ARBA" id="ARBA00022723"/>
    </source>
</evidence>
<proteinExistence type="inferred from homology"/>
<dbReference type="PANTHER" id="PTHR21497">
    <property type="entry name" value="UBIQUITIN LIGASE E3 ALPHA-RELATED"/>
    <property type="match status" value="1"/>
</dbReference>
<keyword evidence="1 5" id="KW-0479">Metal-binding</keyword>
<dbReference type="GO" id="GO:0016567">
    <property type="term" value="P:protein ubiquitination"/>
    <property type="evidence" value="ECO:0007669"/>
    <property type="project" value="UniProtKB-UniRule"/>
</dbReference>
<protein>
    <recommendedName>
        <fullName evidence="5">E3 ubiquitin-protein ligase</fullName>
        <ecNumber evidence="5">2.3.2.27</ecNumber>
    </recommendedName>
</protein>
<comment type="function">
    <text evidence="5">Ubiquitin ligase protein which is a component of the N-end rule pathway. Recognizes and binds to proteins bearing specific N-terminal residues that are destabilizing according to the N-end rule, leading to their ubiquitination and subsequent degradation.</text>
</comment>
<keyword evidence="2 5" id="KW-0863">Zinc-finger</keyword>
<name>A0A815WDB0_ADIRI</name>
<comment type="similarity">
    <text evidence="5">Belongs to the E3 ubiquitin-protein ligase UBR1-like family.</text>
</comment>
<dbReference type="GO" id="GO:0005737">
    <property type="term" value="C:cytoplasm"/>
    <property type="evidence" value="ECO:0007669"/>
    <property type="project" value="TreeGrafter"/>
</dbReference>
<dbReference type="InterPro" id="IPR003126">
    <property type="entry name" value="Znf_UBR"/>
</dbReference>
<dbReference type="Proteomes" id="UP000663852">
    <property type="component" value="Unassembled WGS sequence"/>
</dbReference>
<dbReference type="GO" id="GO:0061630">
    <property type="term" value="F:ubiquitin protein ligase activity"/>
    <property type="evidence" value="ECO:0007669"/>
    <property type="project" value="UniProtKB-UniRule"/>
</dbReference>
<gene>
    <name evidence="7" type="ORF">EDS130_LOCUS45484</name>
</gene>
<evidence type="ECO:0000313" key="7">
    <source>
        <dbReference type="EMBL" id="CAF1543366.1"/>
    </source>
</evidence>
<feature type="domain" description="UBR-type" evidence="6">
    <location>
        <begin position="241"/>
        <end position="314"/>
    </location>
</feature>
<comment type="caution">
    <text evidence="7">The sequence shown here is derived from an EMBL/GenBank/DDBJ whole genome shotgun (WGS) entry which is preliminary data.</text>
</comment>
<sequence>MSETLIHEDILSLVVYLCELALDDQIRRLKHGEFLNDYTTSDIQPLSCEKNVVVKDLSSSEISTETKSQLEQSPAQDQTVSSTPFYAIEKNETLEEKKIIDGKYETFYESDDIITNTHTIIGKISFEQIVLDDGAEQTASKVEEHHCVYTELKQPLNTSRQVSIQANSKTITGSKSINLSLVQILVCLLAKVLFNINNETCQQMSLNDVLFEARMKRGKERFGNGIFYLTRLLIKLERLSDECKMQMNDLVHEIDSKQSTYCTENVDNLCPDCFYAGNHAEHDVNMFRSLGGGVCDCGDETVMKCDGFCKQHGPNRISDGQVLVKYIRSAQIVLPRLITRFVQHLRSHASPTQSNLYVTIDEFDSLSPLFDLLDDLCDTGSTIRSIFTHCLLDTEMYKQLNEQSPLSDLRNITHDVYLQQLKETSNLSVPLLLQTDEFPESFVTQQAGCLLGEMLFWLMKYQISERLLKFSLMLLTESDFKDVFTQSFLNVYGIAIAQMIKTRNSREKMNLSRLVHISVQLFSNTHLTTRAIENYHLMEIILSSLHALFDRVKTSCQLQNRNTNCHFVIFEDDFSRSMHYWPMISDFMNILSHEHASRQLITKENFLLTWISIINGFQGKADHPLTWLDHKLFVGMNVNHQKPEFDILHQSNTNYLFAFTIEIECCATALWTIIAHIMTPIRQDQITYHLPLHRYLSILSYVSLNYQDGLLNDLFSAESAAFLHCLAIFSLRIQVIVATLVNVNTFNEMIFKSFHVSDWLLQRPDINLAFDKSAYVTLLQGSLIVFASIIVFTPHIGSIYTNPSFCCIVNISGLDDFECRRTELIHALVLQDCLYSYLDEHIAEPKGLGGGKLDIQSILDDIAEYVPPTIDIVNGSKQGQYRLKGEL</sequence>
<dbReference type="GO" id="GO:0008270">
    <property type="term" value="F:zinc ion binding"/>
    <property type="evidence" value="ECO:0007669"/>
    <property type="project" value="UniProtKB-UniRule"/>
</dbReference>
<dbReference type="PANTHER" id="PTHR21497:SF39">
    <property type="entry name" value="E3 UBIQUITIN-PROTEIN LIGASE UBR3"/>
    <property type="match status" value="1"/>
</dbReference>
<keyword evidence="3 5" id="KW-0862">Zinc</keyword>
<evidence type="ECO:0000256" key="4">
    <source>
        <dbReference type="PROSITE-ProRule" id="PRU00508"/>
    </source>
</evidence>
<evidence type="ECO:0000313" key="8">
    <source>
        <dbReference type="Proteomes" id="UP000663852"/>
    </source>
</evidence>
<dbReference type="InterPro" id="IPR039164">
    <property type="entry name" value="UBR1-like"/>
</dbReference>
<keyword evidence="5" id="KW-0808">Transferase</keyword>
<evidence type="ECO:0000256" key="5">
    <source>
        <dbReference type="RuleBase" id="RU366018"/>
    </source>
</evidence>
<dbReference type="EC" id="2.3.2.27" evidence="5"/>
<dbReference type="Gene3D" id="2.10.110.30">
    <property type="match status" value="1"/>
</dbReference>
<keyword evidence="5" id="KW-0833">Ubl conjugation pathway</keyword>
<dbReference type="Pfam" id="PF02207">
    <property type="entry name" value="zf-UBR"/>
    <property type="match status" value="1"/>
</dbReference>
<dbReference type="OrthoDB" id="15304at2759"/>
<dbReference type="SMART" id="SM00396">
    <property type="entry name" value="ZnF_UBR1"/>
    <property type="match status" value="1"/>
</dbReference>
<feature type="zinc finger region" description="UBR-type" evidence="4">
    <location>
        <begin position="241"/>
        <end position="314"/>
    </location>
</feature>
<organism evidence="7 8">
    <name type="scientific">Adineta ricciae</name>
    <name type="common">Rotifer</name>
    <dbReference type="NCBI Taxonomy" id="249248"/>
    <lineage>
        <taxon>Eukaryota</taxon>
        <taxon>Metazoa</taxon>
        <taxon>Spiralia</taxon>
        <taxon>Gnathifera</taxon>
        <taxon>Rotifera</taxon>
        <taxon>Eurotatoria</taxon>
        <taxon>Bdelloidea</taxon>
        <taxon>Adinetida</taxon>
        <taxon>Adinetidae</taxon>
        <taxon>Adineta</taxon>
    </lineage>
</organism>